<reference evidence="1 2" key="2">
    <citation type="submission" date="2019-09" db="EMBL/GenBank/DDBJ databases">
        <title>Mesorhizobium sp. MaA-C15 isolated from Microcystis aeruginosa.</title>
        <authorList>
            <person name="Jeong S.E."/>
            <person name="Jin H.M."/>
            <person name="Jeon C.O."/>
        </authorList>
    </citation>
    <scope>NUCLEOTIDE SEQUENCE [LARGE SCALE GENOMIC DNA]</scope>
    <source>
        <strain evidence="1 2">MaA-C15</strain>
    </source>
</reference>
<dbReference type="RefSeq" id="WP_148914548.1">
    <property type="nucleotide sequence ID" value="NZ_VSZS01000061.1"/>
</dbReference>
<dbReference type="AlphaFoldDB" id="A0A5D4GZY2"/>
<keyword evidence="2" id="KW-1185">Reference proteome</keyword>
<organism evidence="1 2">
    <name type="scientific">Neoaquamicrobium microcysteis</name>
    <dbReference type="NCBI Taxonomy" id="2682781"/>
    <lineage>
        <taxon>Bacteria</taxon>
        <taxon>Pseudomonadati</taxon>
        <taxon>Pseudomonadota</taxon>
        <taxon>Alphaproteobacteria</taxon>
        <taxon>Hyphomicrobiales</taxon>
        <taxon>Phyllobacteriaceae</taxon>
        <taxon>Neoaquamicrobium</taxon>
    </lineage>
</organism>
<sequence length="57" mass="6217">MQRTAHPALEAERERAQRAQYAALTAHYGEIGPAALLAALVCAQKRDEEEKPKSKAA</sequence>
<dbReference type="Proteomes" id="UP000323258">
    <property type="component" value="Unassembled WGS sequence"/>
</dbReference>
<evidence type="ECO:0000313" key="2">
    <source>
        <dbReference type="Proteomes" id="UP000323258"/>
    </source>
</evidence>
<gene>
    <name evidence="1" type="ORF">FY036_09790</name>
</gene>
<reference evidence="1 2" key="1">
    <citation type="submission" date="2019-08" db="EMBL/GenBank/DDBJ databases">
        <authorList>
            <person name="Seo Y.L."/>
        </authorList>
    </citation>
    <scope>NUCLEOTIDE SEQUENCE [LARGE SCALE GENOMIC DNA]</scope>
    <source>
        <strain evidence="1 2">MaA-C15</strain>
    </source>
</reference>
<protein>
    <submittedName>
        <fullName evidence="1">Transcriptional regulator</fullName>
    </submittedName>
</protein>
<name>A0A5D4GZY2_9HYPH</name>
<comment type="caution">
    <text evidence="1">The sequence shown here is derived from an EMBL/GenBank/DDBJ whole genome shotgun (WGS) entry which is preliminary data.</text>
</comment>
<dbReference type="OrthoDB" id="8095497at2"/>
<proteinExistence type="predicted"/>
<accession>A0A5D4GZY2</accession>
<evidence type="ECO:0000313" key="1">
    <source>
        <dbReference type="EMBL" id="TYR32785.1"/>
    </source>
</evidence>
<dbReference type="EMBL" id="VSZS01000061">
    <property type="protein sequence ID" value="TYR32785.1"/>
    <property type="molecule type" value="Genomic_DNA"/>
</dbReference>